<keyword evidence="6" id="KW-0456">Lyase</keyword>
<evidence type="ECO:0000256" key="6">
    <source>
        <dbReference type="ARBA" id="ARBA00023239"/>
    </source>
</evidence>
<evidence type="ECO:0000256" key="5">
    <source>
        <dbReference type="ARBA" id="ARBA00023152"/>
    </source>
</evidence>
<comment type="pathway">
    <text evidence="2">Carbohydrate degradation; glycolysis; D-glyceraldehyde 3-phosphate and glycerone phosphate from D-glucose: step 4/4.</text>
</comment>
<comment type="caution">
    <text evidence="7">The sequence shown here is derived from an EMBL/GenBank/DDBJ whole genome shotgun (WGS) entry which is preliminary data.</text>
</comment>
<evidence type="ECO:0000256" key="4">
    <source>
        <dbReference type="ARBA" id="ARBA00013068"/>
    </source>
</evidence>
<organism evidence="7 8">
    <name type="scientific">Haematococcus lacustris</name>
    <name type="common">Green alga</name>
    <name type="synonym">Haematococcus pluvialis</name>
    <dbReference type="NCBI Taxonomy" id="44745"/>
    <lineage>
        <taxon>Eukaryota</taxon>
        <taxon>Viridiplantae</taxon>
        <taxon>Chlorophyta</taxon>
        <taxon>core chlorophytes</taxon>
        <taxon>Chlorophyceae</taxon>
        <taxon>CS clade</taxon>
        <taxon>Chlamydomonadales</taxon>
        <taxon>Haematococcaceae</taxon>
        <taxon>Haematococcus</taxon>
    </lineage>
</organism>
<comment type="similarity">
    <text evidence="3">Belongs to the class I fructose-bisphosphate aldolase family.</text>
</comment>
<dbReference type="GO" id="GO:0004332">
    <property type="term" value="F:fructose-bisphosphate aldolase activity"/>
    <property type="evidence" value="ECO:0007669"/>
    <property type="project" value="UniProtKB-EC"/>
</dbReference>
<keyword evidence="8" id="KW-1185">Reference proteome</keyword>
<accession>A0A6A0AJL3</accession>
<dbReference type="SUPFAM" id="SSF51569">
    <property type="entry name" value="Aldolase"/>
    <property type="match status" value="1"/>
</dbReference>
<comment type="catalytic activity">
    <reaction evidence="1">
        <text>beta-D-fructose 1,6-bisphosphate = D-glyceraldehyde 3-phosphate + dihydroxyacetone phosphate</text>
        <dbReference type="Rhea" id="RHEA:14729"/>
        <dbReference type="ChEBI" id="CHEBI:32966"/>
        <dbReference type="ChEBI" id="CHEBI:57642"/>
        <dbReference type="ChEBI" id="CHEBI:59776"/>
        <dbReference type="EC" id="4.1.2.13"/>
    </reaction>
</comment>
<dbReference type="UniPathway" id="UPA00109">
    <property type="reaction ID" value="UER00183"/>
</dbReference>
<evidence type="ECO:0000313" key="8">
    <source>
        <dbReference type="Proteomes" id="UP000485058"/>
    </source>
</evidence>
<evidence type="ECO:0000256" key="2">
    <source>
        <dbReference type="ARBA" id="ARBA00004714"/>
    </source>
</evidence>
<dbReference type="GO" id="GO:0006096">
    <property type="term" value="P:glycolytic process"/>
    <property type="evidence" value="ECO:0007669"/>
    <property type="project" value="UniProtKB-UniPathway"/>
</dbReference>
<protein>
    <recommendedName>
        <fullName evidence="4">fructose-bisphosphate aldolase</fullName>
        <ecNumber evidence="4">4.1.2.13</ecNumber>
    </recommendedName>
</protein>
<gene>
    <name evidence="7" type="ORF">HaLaN_32453</name>
</gene>
<dbReference type="InterPro" id="IPR000741">
    <property type="entry name" value="FBA_I"/>
</dbReference>
<proteinExistence type="inferred from homology"/>
<name>A0A6A0AJL3_HAELA</name>
<evidence type="ECO:0000256" key="1">
    <source>
        <dbReference type="ARBA" id="ARBA00000441"/>
    </source>
</evidence>
<dbReference type="EMBL" id="BLLF01007824">
    <property type="protein sequence ID" value="GFH33130.1"/>
    <property type="molecule type" value="Genomic_DNA"/>
</dbReference>
<dbReference type="AlphaFoldDB" id="A0A6A0AJL3"/>
<dbReference type="EC" id="4.1.2.13" evidence="4"/>
<dbReference type="PANTHER" id="PTHR11627">
    <property type="entry name" value="FRUCTOSE-BISPHOSPHATE ALDOLASE"/>
    <property type="match status" value="1"/>
</dbReference>
<feature type="non-terminal residue" evidence="7">
    <location>
        <position position="121"/>
    </location>
</feature>
<reference evidence="7 8" key="1">
    <citation type="submission" date="2020-02" db="EMBL/GenBank/DDBJ databases">
        <title>Draft genome sequence of Haematococcus lacustris strain NIES-144.</title>
        <authorList>
            <person name="Morimoto D."/>
            <person name="Nakagawa S."/>
            <person name="Yoshida T."/>
            <person name="Sawayama S."/>
        </authorList>
    </citation>
    <scope>NUCLEOTIDE SEQUENCE [LARGE SCALE GENOMIC DNA]</scope>
    <source>
        <strain evidence="7 8">NIES-144</strain>
    </source>
</reference>
<evidence type="ECO:0000256" key="3">
    <source>
        <dbReference type="ARBA" id="ARBA00010387"/>
    </source>
</evidence>
<keyword evidence="5" id="KW-0324">Glycolysis</keyword>
<sequence length="121" mass="12938">MALAMKSSVSVPVSKSSRRSTVVVRAGKYDEELIKTAKTIATPGRGILAMDESNATCGKRLDSIGVENTEDNRRAYRELLLSAPGLGNYISGAILFEETLYQDTKSGKSMVAVLGEQGIVP</sequence>
<dbReference type="Proteomes" id="UP000485058">
    <property type="component" value="Unassembled WGS sequence"/>
</dbReference>
<dbReference type="Gene3D" id="3.20.20.70">
    <property type="entry name" value="Aldolase class I"/>
    <property type="match status" value="1"/>
</dbReference>
<dbReference type="Pfam" id="PF00274">
    <property type="entry name" value="Glycolytic"/>
    <property type="match status" value="1"/>
</dbReference>
<evidence type="ECO:0000313" key="7">
    <source>
        <dbReference type="EMBL" id="GFH33130.1"/>
    </source>
</evidence>
<feature type="non-terminal residue" evidence="7">
    <location>
        <position position="1"/>
    </location>
</feature>
<dbReference type="InterPro" id="IPR013785">
    <property type="entry name" value="Aldolase_TIM"/>
</dbReference>